<protein>
    <submittedName>
        <fullName evidence="1">Uncharacterized protein</fullName>
    </submittedName>
</protein>
<proteinExistence type="predicted"/>
<organism evidence="1">
    <name type="scientific">Rhizophora mucronata</name>
    <name type="common">Asiatic mangrove</name>
    <dbReference type="NCBI Taxonomy" id="61149"/>
    <lineage>
        <taxon>Eukaryota</taxon>
        <taxon>Viridiplantae</taxon>
        <taxon>Streptophyta</taxon>
        <taxon>Embryophyta</taxon>
        <taxon>Tracheophyta</taxon>
        <taxon>Spermatophyta</taxon>
        <taxon>Magnoliopsida</taxon>
        <taxon>eudicotyledons</taxon>
        <taxon>Gunneridae</taxon>
        <taxon>Pentapetalae</taxon>
        <taxon>rosids</taxon>
        <taxon>fabids</taxon>
        <taxon>Malpighiales</taxon>
        <taxon>Rhizophoraceae</taxon>
        <taxon>Rhizophora</taxon>
    </lineage>
</organism>
<accession>A0A2P2P1C8</accession>
<name>A0A2P2P1C8_RHIMU</name>
<sequence length="18" mass="1993">MFMFSSCFGDKAHSNGNI</sequence>
<dbReference type="EMBL" id="GGEC01068074">
    <property type="protein sequence ID" value="MBX48558.1"/>
    <property type="molecule type" value="Transcribed_RNA"/>
</dbReference>
<evidence type="ECO:0000313" key="1">
    <source>
        <dbReference type="EMBL" id="MBX48558.1"/>
    </source>
</evidence>
<reference evidence="1" key="1">
    <citation type="submission" date="2018-02" db="EMBL/GenBank/DDBJ databases">
        <title>Rhizophora mucronata_Transcriptome.</title>
        <authorList>
            <person name="Meera S.P."/>
            <person name="Sreeshan A."/>
            <person name="Augustine A."/>
        </authorList>
    </citation>
    <scope>NUCLEOTIDE SEQUENCE</scope>
    <source>
        <tissue evidence="1">Leaf</tissue>
    </source>
</reference>
<dbReference type="AlphaFoldDB" id="A0A2P2P1C8"/>